<evidence type="ECO:0000313" key="2">
    <source>
        <dbReference type="Proteomes" id="UP000566663"/>
    </source>
</evidence>
<dbReference type="AlphaFoldDB" id="A0A7W8MFB6"/>
<organism evidence="1 2">
    <name type="scientific">Brevundimonas basaltis</name>
    <dbReference type="NCBI Taxonomy" id="472166"/>
    <lineage>
        <taxon>Bacteria</taxon>
        <taxon>Pseudomonadati</taxon>
        <taxon>Pseudomonadota</taxon>
        <taxon>Alphaproteobacteria</taxon>
        <taxon>Caulobacterales</taxon>
        <taxon>Caulobacteraceae</taxon>
        <taxon>Brevundimonas</taxon>
    </lineage>
</organism>
<gene>
    <name evidence="1" type="ORF">HNQ67_000226</name>
</gene>
<dbReference type="EMBL" id="JACHFZ010000001">
    <property type="protein sequence ID" value="MBB5290730.1"/>
    <property type="molecule type" value="Genomic_DNA"/>
</dbReference>
<reference evidence="1 2" key="1">
    <citation type="submission" date="2020-08" db="EMBL/GenBank/DDBJ databases">
        <title>Genomic Encyclopedia of Type Strains, Phase IV (KMG-IV): sequencing the most valuable type-strain genomes for metagenomic binning, comparative biology and taxonomic classification.</title>
        <authorList>
            <person name="Goeker M."/>
        </authorList>
    </citation>
    <scope>NUCLEOTIDE SEQUENCE [LARGE SCALE GENOMIC DNA]</scope>
    <source>
        <strain evidence="1 2">DSM 25335</strain>
    </source>
</reference>
<evidence type="ECO:0000313" key="1">
    <source>
        <dbReference type="EMBL" id="MBB5290730.1"/>
    </source>
</evidence>
<comment type="caution">
    <text evidence="1">The sequence shown here is derived from an EMBL/GenBank/DDBJ whole genome shotgun (WGS) entry which is preliminary data.</text>
</comment>
<protein>
    <submittedName>
        <fullName evidence="1">Uncharacterized protein</fullName>
    </submittedName>
</protein>
<proteinExistence type="predicted"/>
<name>A0A7W8MFB6_9CAUL</name>
<dbReference type="Proteomes" id="UP000566663">
    <property type="component" value="Unassembled WGS sequence"/>
</dbReference>
<keyword evidence="2" id="KW-1185">Reference proteome</keyword>
<accession>A0A7W8MFB6</accession>
<sequence length="39" mass="4115">MRFARDRTEGVLLAALIAVTVALAVATGLSIEAVFAQLR</sequence>